<evidence type="ECO:0000313" key="2">
    <source>
        <dbReference type="Proteomes" id="UP000815677"/>
    </source>
</evidence>
<dbReference type="Proteomes" id="UP000815677">
    <property type="component" value="Unassembled WGS sequence"/>
</dbReference>
<organism evidence="1 2">
    <name type="scientific">Mycena chlorophos</name>
    <name type="common">Agaric fungus</name>
    <name type="synonym">Agaricus chlorophos</name>
    <dbReference type="NCBI Taxonomy" id="658473"/>
    <lineage>
        <taxon>Eukaryota</taxon>
        <taxon>Fungi</taxon>
        <taxon>Dikarya</taxon>
        <taxon>Basidiomycota</taxon>
        <taxon>Agaricomycotina</taxon>
        <taxon>Agaricomycetes</taxon>
        <taxon>Agaricomycetidae</taxon>
        <taxon>Agaricales</taxon>
        <taxon>Marasmiineae</taxon>
        <taxon>Mycenaceae</taxon>
        <taxon>Mycena</taxon>
    </lineage>
</organism>
<protein>
    <submittedName>
        <fullName evidence="1">Uncharacterized protein</fullName>
    </submittedName>
</protein>
<reference evidence="1" key="1">
    <citation type="submission" date="2014-09" db="EMBL/GenBank/DDBJ databases">
        <title>Genome sequence of the luminous mushroom Mycena chlorophos for searching fungal bioluminescence genes.</title>
        <authorList>
            <person name="Tanaka Y."/>
            <person name="Kasuga D."/>
            <person name="Oba Y."/>
            <person name="Hase S."/>
            <person name="Sato K."/>
            <person name="Oba Y."/>
            <person name="Sakakibara Y."/>
        </authorList>
    </citation>
    <scope>NUCLEOTIDE SEQUENCE</scope>
</reference>
<dbReference type="EMBL" id="DF847730">
    <property type="protein sequence ID" value="GAT52344.1"/>
    <property type="molecule type" value="Genomic_DNA"/>
</dbReference>
<name>A0ABQ0LP07_MYCCL</name>
<proteinExistence type="predicted"/>
<evidence type="ECO:0000313" key="1">
    <source>
        <dbReference type="EMBL" id="GAT52344.1"/>
    </source>
</evidence>
<gene>
    <name evidence="1" type="ORF">MCHLO_09401</name>
</gene>
<accession>A0ABQ0LP07</accession>
<keyword evidence="2" id="KW-1185">Reference proteome</keyword>
<sequence>MNAVVAAKQQAEAGIECYRTAHNGSRPDERLAHPNFFARLPVGAEVRPPPEIGPDPIQIGKCKAESSRVDACPE</sequence>